<evidence type="ECO:0000256" key="1">
    <source>
        <dbReference type="SAM" id="Coils"/>
    </source>
</evidence>
<dbReference type="InterPro" id="IPR008912">
    <property type="entry name" value="Uncharacterised_CoxE"/>
</dbReference>
<gene>
    <name evidence="2" type="ORF">GFC01_07025</name>
</gene>
<proteinExistence type="predicted"/>
<dbReference type="InterPro" id="IPR036465">
    <property type="entry name" value="vWFA_dom_sf"/>
</dbReference>
<name>A0A6N7IR08_9FIRM</name>
<evidence type="ECO:0000313" key="2">
    <source>
        <dbReference type="EMBL" id="MQL52023.1"/>
    </source>
</evidence>
<keyword evidence="1" id="KW-0175">Coiled coil</keyword>
<comment type="caution">
    <text evidence="2">The sequence shown here is derived from an EMBL/GenBank/DDBJ whole genome shotgun (WGS) entry which is preliminary data.</text>
</comment>
<feature type="coiled-coil region" evidence="1">
    <location>
        <begin position="98"/>
        <end position="125"/>
    </location>
</feature>
<dbReference type="EMBL" id="WHYR01000015">
    <property type="protein sequence ID" value="MQL52023.1"/>
    <property type="molecule type" value="Genomic_DNA"/>
</dbReference>
<evidence type="ECO:0000313" key="3">
    <source>
        <dbReference type="Proteomes" id="UP000441717"/>
    </source>
</evidence>
<dbReference type="PANTHER" id="PTHR39338">
    <property type="entry name" value="BLL5662 PROTEIN-RELATED"/>
    <property type="match status" value="1"/>
</dbReference>
<protein>
    <submittedName>
        <fullName evidence="2">VWA domain-containing protein</fullName>
    </submittedName>
</protein>
<organism evidence="2 3">
    <name type="scientific">Desulfofundulus thermobenzoicus</name>
    <dbReference type="NCBI Taxonomy" id="29376"/>
    <lineage>
        <taxon>Bacteria</taxon>
        <taxon>Bacillati</taxon>
        <taxon>Bacillota</taxon>
        <taxon>Clostridia</taxon>
        <taxon>Eubacteriales</taxon>
        <taxon>Peptococcaceae</taxon>
        <taxon>Desulfofundulus</taxon>
    </lineage>
</organism>
<accession>A0A6N7IR08</accession>
<dbReference type="OrthoDB" id="9790469at2"/>
<sequence>MPVDPVTRAVLHMEGEGSNSLPRSLVRFIHILRHLGMRISTAETLDACQALLEVDLLDREQVRAALGALLVKSRAERQIFTMAFDRFFVPPEEKDRRRRERRQLLDREEARLEDARKELQDALAPWGTEINFTGEEVHTFAGMPRKERERLLELVRQMRGNPVNNPGAMIGRIMQSALNYWRYYLLKTRGEEGRRELEAELTGEEDMDDVIDGVAADFYRHPEDRLLYQDMQQIADENLERATRIIQHLSDQLAHRLSRRYRQSRKRQVVDIRRTIRRNIPCGGTPLKLSYRSRRTHRPRLVLVCDVSASMARYARFVLQFIYGLSSAVQDIESFVFSEDLERVTPGFRQGRGFVQTMTDMINASRQWGRTTNLGRALSSLRHNHRSLLTGDTIFIIVSDTKTIAPREAARELEAIRRQVKDILWLNTVPRREWGTLPGVAAFAPLAQMFECHTLAHLEEIFCRQMLKHSR</sequence>
<dbReference type="PANTHER" id="PTHR39338:SF6">
    <property type="entry name" value="BLL5662 PROTEIN"/>
    <property type="match status" value="1"/>
</dbReference>
<dbReference type="SUPFAM" id="SSF53300">
    <property type="entry name" value="vWA-like"/>
    <property type="match status" value="1"/>
</dbReference>
<dbReference type="AlphaFoldDB" id="A0A6N7IR08"/>
<dbReference type="PIRSF" id="PIRSF010256">
    <property type="entry name" value="CoxE_vWa"/>
    <property type="match status" value="1"/>
</dbReference>
<dbReference type="InterPro" id="IPR011195">
    <property type="entry name" value="UCP010256"/>
</dbReference>
<dbReference type="Proteomes" id="UP000441717">
    <property type="component" value="Unassembled WGS sequence"/>
</dbReference>
<keyword evidence="3" id="KW-1185">Reference proteome</keyword>
<dbReference type="RefSeq" id="WP_152945948.1">
    <property type="nucleotide sequence ID" value="NZ_WHYR01000015.1"/>
</dbReference>
<reference evidence="2 3" key="1">
    <citation type="submission" date="2019-10" db="EMBL/GenBank/DDBJ databases">
        <title>Comparative genomics of sulfur disproportionating microorganisms.</title>
        <authorList>
            <person name="Ward L.M."/>
            <person name="Bertran E."/>
            <person name="Johnston D."/>
        </authorList>
    </citation>
    <scope>NUCLEOTIDE SEQUENCE [LARGE SCALE GENOMIC DNA]</scope>
    <source>
        <strain evidence="2 3">DSM 14055</strain>
    </source>
</reference>
<dbReference type="Pfam" id="PF05762">
    <property type="entry name" value="VWA_CoxE"/>
    <property type="match status" value="1"/>
</dbReference>